<keyword evidence="10" id="KW-1185">Reference proteome</keyword>
<dbReference type="GO" id="GO:0009279">
    <property type="term" value="C:cell outer membrane"/>
    <property type="evidence" value="ECO:0007669"/>
    <property type="project" value="UniProtKB-SubCell"/>
</dbReference>
<proteinExistence type="inferred from homology"/>
<keyword evidence="3" id="KW-0813">Transport</keyword>
<gene>
    <name evidence="9" type="ORF">DSM101010T_06050</name>
</gene>
<comment type="similarity">
    <text evidence="2">Belongs to the outer membrane factor (OMF) (TC 1.B.17) family.</text>
</comment>
<evidence type="ECO:0000256" key="8">
    <source>
        <dbReference type="SAM" id="SignalP"/>
    </source>
</evidence>
<dbReference type="Pfam" id="PF02321">
    <property type="entry name" value="OEP"/>
    <property type="match status" value="2"/>
</dbReference>
<dbReference type="RefSeq" id="WP_174403958.1">
    <property type="nucleotide sequence ID" value="NZ_BLVO01000005.1"/>
</dbReference>
<evidence type="ECO:0000256" key="6">
    <source>
        <dbReference type="ARBA" id="ARBA00023136"/>
    </source>
</evidence>
<evidence type="ECO:0000256" key="2">
    <source>
        <dbReference type="ARBA" id="ARBA00007613"/>
    </source>
</evidence>
<dbReference type="GO" id="GO:1990281">
    <property type="term" value="C:efflux pump complex"/>
    <property type="evidence" value="ECO:0007669"/>
    <property type="project" value="TreeGrafter"/>
</dbReference>
<dbReference type="Gene3D" id="1.20.1600.10">
    <property type="entry name" value="Outer membrane efflux proteins (OEP)"/>
    <property type="match status" value="1"/>
</dbReference>
<dbReference type="InterPro" id="IPR051906">
    <property type="entry name" value="TolC-like"/>
</dbReference>
<dbReference type="AlphaFoldDB" id="A0A7J0BEV7"/>
<feature type="chain" id="PRO_5029846377" evidence="8">
    <location>
        <begin position="27"/>
        <end position="448"/>
    </location>
</feature>
<evidence type="ECO:0000256" key="3">
    <source>
        <dbReference type="ARBA" id="ARBA00022448"/>
    </source>
</evidence>
<comment type="subcellular location">
    <subcellularLocation>
        <location evidence="1">Cell outer membrane</location>
    </subcellularLocation>
</comment>
<dbReference type="SUPFAM" id="SSF56954">
    <property type="entry name" value="Outer membrane efflux proteins (OEP)"/>
    <property type="match status" value="1"/>
</dbReference>
<organism evidence="9 10">
    <name type="scientific">Desulfovibrio subterraneus</name>
    <dbReference type="NCBI Taxonomy" id="2718620"/>
    <lineage>
        <taxon>Bacteria</taxon>
        <taxon>Pseudomonadati</taxon>
        <taxon>Thermodesulfobacteriota</taxon>
        <taxon>Desulfovibrionia</taxon>
        <taxon>Desulfovibrionales</taxon>
        <taxon>Desulfovibrionaceae</taxon>
        <taxon>Desulfovibrio</taxon>
    </lineage>
</organism>
<dbReference type="NCBIfam" id="TIGR01844">
    <property type="entry name" value="type_I_sec_TolC"/>
    <property type="match status" value="1"/>
</dbReference>
<dbReference type="EMBL" id="BLVO01000005">
    <property type="protein sequence ID" value="GFM32240.1"/>
    <property type="molecule type" value="Genomic_DNA"/>
</dbReference>
<dbReference type="InterPro" id="IPR003423">
    <property type="entry name" value="OMP_efflux"/>
</dbReference>
<sequence length="448" mass="48867">MSLRILKSMRAVGMAVCLCLSGLVMGDVALAGETSLRDSVMATLKQHPYLQSMGKVKDAAEQDYKQARGGFFPKLDASAQYGAESYSDAATRRSQNDNDVTDRMDASLTATQLLWDGHATEGRTDAALAGMRSAESQFVDVADTLGLDAVIAHVSVYRQQLLVALAQDNVSEHKDILASMEERERVGAGSLADVTQTRGRLARAMTTLSATRNELNAAVANYYRLTGDAPKELALAELPGAVPANVDAAAKDTLNNNPKLTSLMAEVDRAVQTVVQNEANYYPEFNLKASSGFTQNADASETYTKKDQLMVTMDWNLFNGGSDVAGVQAAKSRKLAAELNLRDMRDSLMESVAASWSQYEAAREQVSLYEEAVEYNRQTRDMYAQQFTVGQRSLLDVLDAENELFNTQSQLVTAQMNVVIGGFRLLTLSGNILPALEIDKKEYSQKSM</sequence>
<evidence type="ECO:0000256" key="7">
    <source>
        <dbReference type="ARBA" id="ARBA00023237"/>
    </source>
</evidence>
<evidence type="ECO:0000256" key="5">
    <source>
        <dbReference type="ARBA" id="ARBA00022692"/>
    </source>
</evidence>
<evidence type="ECO:0000256" key="1">
    <source>
        <dbReference type="ARBA" id="ARBA00004442"/>
    </source>
</evidence>
<dbReference type="PANTHER" id="PTHR30026">
    <property type="entry name" value="OUTER MEMBRANE PROTEIN TOLC"/>
    <property type="match status" value="1"/>
</dbReference>
<comment type="caution">
    <text evidence="9">The sequence shown here is derived from an EMBL/GenBank/DDBJ whole genome shotgun (WGS) entry which is preliminary data.</text>
</comment>
<feature type="signal peptide" evidence="8">
    <location>
        <begin position="1"/>
        <end position="26"/>
    </location>
</feature>
<name>A0A7J0BEV7_9BACT</name>
<keyword evidence="4" id="KW-1134">Transmembrane beta strand</keyword>
<dbReference type="GO" id="GO:0015288">
    <property type="term" value="F:porin activity"/>
    <property type="evidence" value="ECO:0007669"/>
    <property type="project" value="TreeGrafter"/>
</dbReference>
<evidence type="ECO:0000256" key="4">
    <source>
        <dbReference type="ARBA" id="ARBA00022452"/>
    </source>
</evidence>
<keyword evidence="7" id="KW-0998">Cell outer membrane</keyword>
<keyword evidence="8" id="KW-0732">Signal</keyword>
<dbReference type="PANTHER" id="PTHR30026:SF22">
    <property type="entry name" value="OUTER MEMBRANE EFFLUX PROTEIN"/>
    <property type="match status" value="1"/>
</dbReference>
<dbReference type="InterPro" id="IPR010130">
    <property type="entry name" value="T1SS_OMP_TolC"/>
</dbReference>
<reference evidence="9 10" key="1">
    <citation type="submission" date="2020-05" db="EMBL/GenBank/DDBJ databases">
        <title>Draft genome sequence of Desulfovibrio sp. strain HN2T.</title>
        <authorList>
            <person name="Ueno A."/>
            <person name="Tamazawa S."/>
            <person name="Tamamura S."/>
            <person name="Murakami T."/>
            <person name="Kiyama T."/>
            <person name="Inomata H."/>
            <person name="Amano Y."/>
            <person name="Miyakawa K."/>
            <person name="Tamaki H."/>
            <person name="Naganuma T."/>
            <person name="Kaneko K."/>
        </authorList>
    </citation>
    <scope>NUCLEOTIDE SEQUENCE [LARGE SCALE GENOMIC DNA]</scope>
    <source>
        <strain evidence="9 10">HN2</strain>
    </source>
</reference>
<dbReference type="GO" id="GO:0015562">
    <property type="term" value="F:efflux transmembrane transporter activity"/>
    <property type="evidence" value="ECO:0007669"/>
    <property type="project" value="InterPro"/>
</dbReference>
<evidence type="ECO:0000313" key="10">
    <source>
        <dbReference type="Proteomes" id="UP000503840"/>
    </source>
</evidence>
<evidence type="ECO:0000313" key="9">
    <source>
        <dbReference type="EMBL" id="GFM32240.1"/>
    </source>
</evidence>
<keyword evidence="6" id="KW-0472">Membrane</keyword>
<accession>A0A7J0BEV7</accession>
<protein>
    <submittedName>
        <fullName evidence="9">Channel protein TolC</fullName>
    </submittedName>
</protein>
<dbReference type="Proteomes" id="UP000503840">
    <property type="component" value="Unassembled WGS sequence"/>
</dbReference>
<keyword evidence="5" id="KW-0812">Transmembrane</keyword>